<evidence type="ECO:0000313" key="2">
    <source>
        <dbReference type="Proteomes" id="UP000008841"/>
    </source>
</evidence>
<accession>B3EFZ9</accession>
<dbReference type="InterPro" id="IPR019238">
    <property type="entry name" value="AbiEi_2"/>
</dbReference>
<dbReference type="Proteomes" id="UP000008841">
    <property type="component" value="Chromosome"/>
</dbReference>
<dbReference type="KEGG" id="cli:Clim_0439"/>
<sequence length="360" mass="41274">MEKERLYNITTLFKEKILNVLGWQLKNEPLLKEAEGILFLMVETGKKVLKVGVEYRKTLLRTTSSSFLPDEVDIVMVAAPYIGYAQLERLKANNVNAIDEAGNYYFSYRSGKDRVILYEFNHRSKATRLSRIDAFSPKAGYVVMALLTAERFEISTMRKLQAITEVSLSGIFSICEAMKRNDLIDYSKSLPIRVLNPSRFLDEWAAYFKQRLAPKLNRQGYLISVKKIVDKESREVDVQHLDWREGASVLLDQIQSSALTGVQAAQSVSRFYAVEVGEILVSHLHEAERELTRKFILTPMIRNPNLILIEPYNSSAFIGINEEGKFRKAHPIQIYLDLLTSDDPRANEFAEIYREKALGY</sequence>
<dbReference type="EMBL" id="CP001097">
    <property type="protein sequence ID" value="ACD89532.1"/>
    <property type="molecule type" value="Genomic_DNA"/>
</dbReference>
<dbReference type="AlphaFoldDB" id="B3EFZ9"/>
<reference evidence="1 2" key="1">
    <citation type="submission" date="2008-05" db="EMBL/GenBank/DDBJ databases">
        <title>Complete sequence of Chlorobium limicola DSM 245.</title>
        <authorList>
            <consortium name="US DOE Joint Genome Institute"/>
            <person name="Lucas S."/>
            <person name="Copeland A."/>
            <person name="Lapidus A."/>
            <person name="Glavina del Rio T."/>
            <person name="Dalin E."/>
            <person name="Tice H."/>
            <person name="Bruce D."/>
            <person name="Goodwin L."/>
            <person name="Pitluck S."/>
            <person name="Schmutz J."/>
            <person name="Larimer F."/>
            <person name="Land M."/>
            <person name="Hauser L."/>
            <person name="Kyrpides N."/>
            <person name="Ovchinnikova G."/>
            <person name="Zhao F."/>
            <person name="Li T."/>
            <person name="Liu Z."/>
            <person name="Overmann J."/>
            <person name="Bryant D.A."/>
            <person name="Richardson P."/>
        </authorList>
    </citation>
    <scope>NUCLEOTIDE SEQUENCE [LARGE SCALE GENOMIC DNA]</scope>
    <source>
        <strain evidence="2">DSM 245 / NBRC 103803 / 6330</strain>
    </source>
</reference>
<gene>
    <name evidence="1" type="ordered locus">Clim_0439</name>
</gene>
<organism evidence="1 2">
    <name type="scientific">Chlorobium limicola (strain DSM 245 / NBRC 103803 / 6330)</name>
    <dbReference type="NCBI Taxonomy" id="290315"/>
    <lineage>
        <taxon>Bacteria</taxon>
        <taxon>Pseudomonadati</taxon>
        <taxon>Chlorobiota</taxon>
        <taxon>Chlorobiia</taxon>
        <taxon>Chlorobiales</taxon>
        <taxon>Chlorobiaceae</taxon>
        <taxon>Chlorobium/Pelodictyon group</taxon>
        <taxon>Chlorobium</taxon>
    </lineage>
</organism>
<dbReference type="RefSeq" id="WP_012465413.1">
    <property type="nucleotide sequence ID" value="NC_010803.1"/>
</dbReference>
<dbReference type="OrthoDB" id="593981at2"/>
<evidence type="ECO:0000313" key="1">
    <source>
        <dbReference type="EMBL" id="ACD89532.1"/>
    </source>
</evidence>
<dbReference type="STRING" id="290315.Clim_0439"/>
<protein>
    <submittedName>
        <fullName evidence="1">Uncharacterized protein</fullName>
    </submittedName>
</protein>
<dbReference type="Pfam" id="PF09952">
    <property type="entry name" value="AbiEi_2"/>
    <property type="match status" value="1"/>
</dbReference>
<dbReference type="eggNOG" id="COG4861">
    <property type="taxonomic scope" value="Bacteria"/>
</dbReference>
<dbReference type="HOGENOM" id="CLU_768817_0_0_10"/>
<proteinExistence type="predicted"/>
<name>B3EFZ9_CHLL2</name>